<dbReference type="PANTHER" id="PTHR31350:SF21">
    <property type="entry name" value="F-BOX ONLY PROTEIN 21"/>
    <property type="match status" value="1"/>
</dbReference>
<dbReference type="Proteomes" id="UP000887566">
    <property type="component" value="Unplaced"/>
</dbReference>
<dbReference type="WBParaSite" id="PSAMB.scaffold2894size20697.g19544.t1">
    <property type="protein sequence ID" value="PSAMB.scaffold2894size20697.g19544.t1"/>
    <property type="gene ID" value="PSAMB.scaffold2894size20697.g19544"/>
</dbReference>
<name>A0A914W0H3_9BILA</name>
<dbReference type="NCBIfam" id="TIGR02097">
    <property type="entry name" value="yccV"/>
    <property type="match status" value="1"/>
</dbReference>
<evidence type="ECO:0000313" key="2">
    <source>
        <dbReference type="Proteomes" id="UP000887566"/>
    </source>
</evidence>
<dbReference type="InterPro" id="IPR001810">
    <property type="entry name" value="F-box_dom"/>
</dbReference>
<evidence type="ECO:0000259" key="1">
    <source>
        <dbReference type="SMART" id="SM00992"/>
    </source>
</evidence>
<dbReference type="SUPFAM" id="SSF141255">
    <property type="entry name" value="YccV-like"/>
    <property type="match status" value="1"/>
</dbReference>
<accession>A0A914W0H3</accession>
<organism evidence="2 3">
    <name type="scientific">Plectus sambesii</name>
    <dbReference type="NCBI Taxonomy" id="2011161"/>
    <lineage>
        <taxon>Eukaryota</taxon>
        <taxon>Metazoa</taxon>
        <taxon>Ecdysozoa</taxon>
        <taxon>Nematoda</taxon>
        <taxon>Chromadorea</taxon>
        <taxon>Plectida</taxon>
        <taxon>Plectina</taxon>
        <taxon>Plectoidea</taxon>
        <taxon>Plectidae</taxon>
        <taxon>Plectus</taxon>
    </lineage>
</organism>
<dbReference type="Pfam" id="PF08755">
    <property type="entry name" value="YccV-like"/>
    <property type="match status" value="1"/>
</dbReference>
<sequence>MAEHIRDTDADSGRFGPSGACVSLRTLTAGDLARVALVCRSFRRLSLDGLLWRSKFQQKYPTLAKHVVDKDTEWMEVYRQRYCAGRLVKRALHLLAGRYVRREGLLVPYTVMKESLVKDPSFNLVMCIDALRCILNDYDDQRLHRNLTERFYGAQLLSYIIKFYHLRPQVEQWQRLGGTNLIQGVLLFSQWFRPEVELDEAAFESALQELEGKARARLMEKAPTHPLITKLKHWSELTAVDRHAAISAVIYTFQSVGLVGDEDTGNIERSCVDLVLTTKKARPITLCALFHLIADRIGIVTELISFPGRFFLRFVEHADLESDAERYTYVDVWEGGNFRNENALWAWWGGIEKNRDWLSGVDAKKLVYRMLANHRQGGESLKTTVSALEMSVLVEPQELQLRMALARIYCDYMETNYDLAVDLLENSPRPVPTAVGHGGRQGACPFLIQVETYKDQAKSRLATHGIERPENELKVKKRSEMPGVRYAVGMIMRHKKYNYTCVIAGWDDKCAAPRAWQMQMGVQTLQRQGDQPFYNVLADDGSNRYAAEDNMIFEPKPVPISHDEVAKYFCELDSSGQFYRMNEHKAVEYPEDEERVLQYVADHYSPVISDD</sequence>
<keyword evidence="2" id="KW-1185">Reference proteome</keyword>
<dbReference type="InterPro" id="IPR011722">
    <property type="entry name" value="Hemimethylated_DNA-bd_dom"/>
</dbReference>
<dbReference type="Gene3D" id="2.30.30.390">
    <property type="entry name" value="Hemimethylated DNA-binding domain"/>
    <property type="match status" value="1"/>
</dbReference>
<dbReference type="InterPro" id="IPR036047">
    <property type="entry name" value="F-box-like_dom_sf"/>
</dbReference>
<reference evidence="3" key="1">
    <citation type="submission" date="2022-11" db="UniProtKB">
        <authorList>
            <consortium name="WormBaseParasite"/>
        </authorList>
    </citation>
    <scope>IDENTIFICATION</scope>
</reference>
<dbReference type="InterPro" id="IPR036623">
    <property type="entry name" value="Hemimethylated_DNA-bd_sf"/>
</dbReference>
<dbReference type="AlphaFoldDB" id="A0A914W0H3"/>
<dbReference type="GO" id="GO:0003677">
    <property type="term" value="F:DNA binding"/>
    <property type="evidence" value="ECO:0007669"/>
    <property type="project" value="InterPro"/>
</dbReference>
<dbReference type="Pfam" id="PF13369">
    <property type="entry name" value="Transglut_core2"/>
    <property type="match status" value="1"/>
</dbReference>
<dbReference type="Gene3D" id="1.20.1280.50">
    <property type="match status" value="1"/>
</dbReference>
<dbReference type="SMART" id="SM00992">
    <property type="entry name" value="YccV-like"/>
    <property type="match status" value="1"/>
</dbReference>
<proteinExistence type="predicted"/>
<protein>
    <submittedName>
        <fullName evidence="3">Hemimethylated DNA-binding domain-containing protein</fullName>
    </submittedName>
</protein>
<evidence type="ECO:0000313" key="3">
    <source>
        <dbReference type="WBParaSite" id="PSAMB.scaffold2894size20697.g19544.t1"/>
    </source>
</evidence>
<feature type="domain" description="Hemimethylated DNA-binding" evidence="1">
    <location>
        <begin position="483"/>
        <end position="582"/>
    </location>
</feature>
<dbReference type="Pfam" id="PF12937">
    <property type="entry name" value="F-box-like"/>
    <property type="match status" value="1"/>
</dbReference>
<dbReference type="SUPFAM" id="SSF81383">
    <property type="entry name" value="F-box domain"/>
    <property type="match status" value="1"/>
</dbReference>
<dbReference type="InterPro" id="IPR032698">
    <property type="entry name" value="SirB1_N"/>
</dbReference>
<dbReference type="PANTHER" id="PTHR31350">
    <property type="entry name" value="SI:DKEY-261L7.2"/>
    <property type="match status" value="1"/>
</dbReference>